<dbReference type="Pfam" id="PF01558">
    <property type="entry name" value="POR"/>
    <property type="match status" value="1"/>
</dbReference>
<dbReference type="InterPro" id="IPR019752">
    <property type="entry name" value="Pyrv/ketoisovalerate_OxRed_cat"/>
</dbReference>
<dbReference type="EMBL" id="PDPS01000011">
    <property type="protein sequence ID" value="PID59986.1"/>
    <property type="molecule type" value="Genomic_DNA"/>
</dbReference>
<dbReference type="InterPro" id="IPR052554">
    <property type="entry name" value="2-oxoglutarate_synth_KorC"/>
</dbReference>
<protein>
    <submittedName>
        <fullName evidence="3">2-oxoglutarate ferredoxin oxidoreductase subunit gamma</fullName>
        <ecNumber evidence="3">1.2.7.3</ecNumber>
    </submittedName>
</protein>
<accession>A0A2G6ECY9</accession>
<dbReference type="PANTHER" id="PTHR42730:SF1">
    <property type="entry name" value="2-OXOGLUTARATE SYNTHASE SUBUNIT KORC"/>
    <property type="match status" value="1"/>
</dbReference>
<organism evidence="3 4">
    <name type="scientific">candidate division KSB3 bacterium</name>
    <dbReference type="NCBI Taxonomy" id="2044937"/>
    <lineage>
        <taxon>Bacteria</taxon>
        <taxon>candidate division KSB3</taxon>
    </lineage>
</organism>
<proteinExistence type="predicted"/>
<comment type="caution">
    <text evidence="3">The sequence shown here is derived from an EMBL/GenBank/DDBJ whole genome shotgun (WGS) entry which is preliminary data.</text>
</comment>
<evidence type="ECO:0000259" key="2">
    <source>
        <dbReference type="Pfam" id="PF01558"/>
    </source>
</evidence>
<name>A0A2G6ECY9_9BACT</name>
<gene>
    <name evidence="3" type="ORF">CSB45_00780</name>
</gene>
<evidence type="ECO:0000313" key="3">
    <source>
        <dbReference type="EMBL" id="PID59986.1"/>
    </source>
</evidence>
<sequence>MSNIRIVFSGSGGQGVITAAIILAEAAVIYAGKNATQTQAYGAAARGGATRTDIIISEEQINYPGVIQPNILMTLTQTAYNSFSGIIRPGGLLLSDPRFVETTRKIDAKQLELPMYEQVMAEVGKPIVYNICTLGALIGITQILEPEDVIKALEERIPKDFMDMNMRAFDLGLILGSKYQYRSFT</sequence>
<keyword evidence="1 3" id="KW-0560">Oxidoreductase</keyword>
<dbReference type="GO" id="GO:0047553">
    <property type="term" value="F:2-oxoglutarate synthase activity"/>
    <property type="evidence" value="ECO:0007669"/>
    <property type="project" value="UniProtKB-EC"/>
</dbReference>
<evidence type="ECO:0000256" key="1">
    <source>
        <dbReference type="ARBA" id="ARBA00023002"/>
    </source>
</evidence>
<dbReference type="EC" id="1.2.7.3" evidence="3"/>
<evidence type="ECO:0000313" key="4">
    <source>
        <dbReference type="Proteomes" id="UP000229740"/>
    </source>
</evidence>
<feature type="domain" description="Pyruvate/ketoisovalerate oxidoreductase catalytic" evidence="2">
    <location>
        <begin position="12"/>
        <end position="172"/>
    </location>
</feature>
<dbReference type="Proteomes" id="UP000229740">
    <property type="component" value="Unassembled WGS sequence"/>
</dbReference>
<reference evidence="3 4" key="1">
    <citation type="submission" date="2017-10" db="EMBL/GenBank/DDBJ databases">
        <title>Novel microbial diversity and functional potential in the marine mammal oral microbiome.</title>
        <authorList>
            <person name="Dudek N.K."/>
            <person name="Sun C.L."/>
            <person name="Burstein D."/>
            <person name="Kantor R.S."/>
            <person name="Aliaga Goltsman D.S."/>
            <person name="Bik E.M."/>
            <person name="Thomas B.C."/>
            <person name="Banfield J.F."/>
            <person name="Relman D.A."/>
        </authorList>
    </citation>
    <scope>NUCLEOTIDE SEQUENCE [LARGE SCALE GENOMIC DNA]</scope>
    <source>
        <strain evidence="3">DOLZORAL124_49_17</strain>
    </source>
</reference>
<dbReference type="AlphaFoldDB" id="A0A2G6ECY9"/>
<dbReference type="Gene3D" id="3.40.920.10">
    <property type="entry name" value="Pyruvate-ferredoxin oxidoreductase, PFOR, domain III"/>
    <property type="match status" value="1"/>
</dbReference>
<dbReference type="SUPFAM" id="SSF53323">
    <property type="entry name" value="Pyruvate-ferredoxin oxidoreductase, PFOR, domain III"/>
    <property type="match status" value="1"/>
</dbReference>
<dbReference type="InterPro" id="IPR002869">
    <property type="entry name" value="Pyrv_flavodox_OxRed_cen"/>
</dbReference>
<dbReference type="PANTHER" id="PTHR42730">
    <property type="entry name" value="2-OXOGLUTARATE SYNTHASE SUBUNIT KORC"/>
    <property type="match status" value="1"/>
</dbReference>